<organism evidence="1 2">
    <name type="scientific">Eiseniibacteriota bacterium</name>
    <dbReference type="NCBI Taxonomy" id="2212470"/>
    <lineage>
        <taxon>Bacteria</taxon>
        <taxon>Candidatus Eiseniibacteriota</taxon>
    </lineage>
</organism>
<sequence length="215" mass="24317">MSRRIRFKPSLLLDLWLIFQVIAVSGRQGGPLNLILDVEIPRVIMFMVVVKMTRPHQPLLMKETNMNLIEALSIHTEDIIAEAMKGVRRAHLEHYNVDDPETLAKLHKLLALCSECTEKRNVIPMVRYAQGIAKERFASGFGFAEVQTTYNTLEEAIWSVLSKKLPAEEFVNSIWLVSSILGMGKDAMARSYVELTSKKSVPSLNYDALFRNALG</sequence>
<comment type="caution">
    <text evidence="1">The sequence shown here is derived from an EMBL/GenBank/DDBJ whole genome shotgun (WGS) entry which is preliminary data.</text>
</comment>
<proteinExistence type="predicted"/>
<evidence type="ECO:0000313" key="2">
    <source>
        <dbReference type="Proteomes" id="UP000777784"/>
    </source>
</evidence>
<accession>A0A948W5F3</accession>
<name>A0A948W5F3_UNCEI</name>
<evidence type="ECO:0000313" key="1">
    <source>
        <dbReference type="EMBL" id="MBU2689531.1"/>
    </source>
</evidence>
<reference evidence="1" key="1">
    <citation type="submission" date="2021-05" db="EMBL/GenBank/DDBJ databases">
        <title>Energy efficiency and biological interactions define the core microbiome of deep oligotrophic groundwater.</title>
        <authorList>
            <person name="Mehrshad M."/>
            <person name="Lopez-Fernandez M."/>
            <person name="Bell E."/>
            <person name="Bernier-Latmani R."/>
            <person name="Bertilsson S."/>
            <person name="Dopson M."/>
        </authorList>
    </citation>
    <scope>NUCLEOTIDE SEQUENCE</scope>
    <source>
        <strain evidence="1">Modern_marine.mb.64</strain>
    </source>
</reference>
<protein>
    <submittedName>
        <fullName evidence="1">Uncharacterized protein</fullName>
    </submittedName>
</protein>
<dbReference type="Proteomes" id="UP000777784">
    <property type="component" value="Unassembled WGS sequence"/>
</dbReference>
<dbReference type="AlphaFoldDB" id="A0A948W5F3"/>
<gene>
    <name evidence="1" type="ORF">KJ970_01265</name>
</gene>
<dbReference type="EMBL" id="JAHJDP010000011">
    <property type="protein sequence ID" value="MBU2689531.1"/>
    <property type="molecule type" value="Genomic_DNA"/>
</dbReference>